<dbReference type="Gene3D" id="3.40.50.12500">
    <property type="match status" value="1"/>
</dbReference>
<dbReference type="RefSeq" id="WP_136464121.1">
    <property type="nucleotide sequence ID" value="NZ_SRKY01000004.1"/>
</dbReference>
<name>A0A4S4NBJ1_9RHOB</name>
<proteinExistence type="inferred from homology"/>
<dbReference type="InterPro" id="IPR052186">
    <property type="entry name" value="Hydantoin_racemase-like"/>
</dbReference>
<dbReference type="OrthoDB" id="9791723at2"/>
<dbReference type="GO" id="GO:0047661">
    <property type="term" value="F:amino-acid racemase activity"/>
    <property type="evidence" value="ECO:0007669"/>
    <property type="project" value="InterPro"/>
</dbReference>
<gene>
    <name evidence="2" type="ORF">E4Z66_16370</name>
</gene>
<dbReference type="InterPro" id="IPR015942">
    <property type="entry name" value="Asp/Glu/hydantoin_racemase"/>
</dbReference>
<dbReference type="PANTHER" id="PTHR28047:SF5">
    <property type="entry name" value="PROTEIN DCG1"/>
    <property type="match status" value="1"/>
</dbReference>
<dbReference type="Proteomes" id="UP000306602">
    <property type="component" value="Unassembled WGS sequence"/>
</dbReference>
<evidence type="ECO:0000313" key="2">
    <source>
        <dbReference type="EMBL" id="THH35388.1"/>
    </source>
</evidence>
<dbReference type="Pfam" id="PF01177">
    <property type="entry name" value="Asp_Glu_race"/>
    <property type="match status" value="1"/>
</dbReference>
<protein>
    <submittedName>
        <fullName evidence="2">Asp/Glu racemase</fullName>
    </submittedName>
</protein>
<dbReference type="InterPro" id="IPR053714">
    <property type="entry name" value="Iso_Racemase_Enz_sf"/>
</dbReference>
<dbReference type="PANTHER" id="PTHR28047">
    <property type="entry name" value="PROTEIN DCG1"/>
    <property type="match status" value="1"/>
</dbReference>
<reference evidence="2 3" key="1">
    <citation type="submission" date="2019-04" db="EMBL/GenBank/DDBJ databases">
        <title>Shimia ponticola sp. nov., isolated from seawater.</title>
        <authorList>
            <person name="Kim Y.-O."/>
            <person name="Yoon J.-H."/>
        </authorList>
    </citation>
    <scope>NUCLEOTIDE SEQUENCE [LARGE SCALE GENOMIC DNA]</scope>
    <source>
        <strain evidence="2 3">MYP11</strain>
    </source>
</reference>
<dbReference type="AlphaFoldDB" id="A0A4S4NBJ1"/>
<accession>A0A4S4NBJ1</accession>
<keyword evidence="3" id="KW-1185">Reference proteome</keyword>
<comment type="caution">
    <text evidence="2">The sequence shown here is derived from an EMBL/GenBank/DDBJ whole genome shotgun (WGS) entry which is preliminary data.</text>
</comment>
<comment type="similarity">
    <text evidence="1">Belongs to the HyuE racemase family.</text>
</comment>
<evidence type="ECO:0000313" key="3">
    <source>
        <dbReference type="Proteomes" id="UP000306602"/>
    </source>
</evidence>
<evidence type="ECO:0000256" key="1">
    <source>
        <dbReference type="ARBA" id="ARBA00038414"/>
    </source>
</evidence>
<sequence length="218" mass="22793">MSGPIVVINPNSNQAVTDGLDRALESFRLQGGPPIECVTLTEGPFGVESQVHSDQVVLPLVRLVEQRADASAFVIACYSDPGIDACRSVSPVPVFGIQESGVLTALSRADRIGIVAIAAASEKRHRLYMRRMGVTSRIAGEHALNMSVDESARGTGTFARLQEVGQALISDGAEALVLGCAGMAVHRAPLEKDLGIPVIDPTQAAVSMAIGTVLANPL</sequence>
<dbReference type="EMBL" id="SRKY01000004">
    <property type="protein sequence ID" value="THH35388.1"/>
    <property type="molecule type" value="Genomic_DNA"/>
</dbReference>
<organism evidence="2 3">
    <name type="scientific">Aliishimia ponticola</name>
    <dbReference type="NCBI Taxonomy" id="2499833"/>
    <lineage>
        <taxon>Bacteria</taxon>
        <taxon>Pseudomonadati</taxon>
        <taxon>Pseudomonadota</taxon>
        <taxon>Alphaproteobacteria</taxon>
        <taxon>Rhodobacterales</taxon>
        <taxon>Paracoccaceae</taxon>
        <taxon>Aliishimia</taxon>
    </lineage>
</organism>